<feature type="region of interest" description="Disordered" evidence="1">
    <location>
        <begin position="325"/>
        <end position="425"/>
    </location>
</feature>
<feature type="compositionally biased region" description="Low complexity" evidence="1">
    <location>
        <begin position="512"/>
        <end position="549"/>
    </location>
</feature>
<dbReference type="InterPro" id="IPR008626">
    <property type="entry name" value="Mediator_Med15_fun"/>
</dbReference>
<protein>
    <recommendedName>
        <fullName evidence="4">Mediator complex subunit 15 KIX domain-containing protein</fullName>
    </recommendedName>
</protein>
<keyword evidence="3" id="KW-1185">Reference proteome</keyword>
<evidence type="ECO:0000313" key="2">
    <source>
        <dbReference type="EMBL" id="RYO82167.1"/>
    </source>
</evidence>
<gene>
    <name evidence="2" type="ORF">DL762_006740</name>
</gene>
<feature type="compositionally biased region" description="Low complexity" evidence="1">
    <location>
        <begin position="739"/>
        <end position="754"/>
    </location>
</feature>
<feature type="compositionally biased region" description="Polar residues" evidence="1">
    <location>
        <begin position="1239"/>
        <end position="1249"/>
    </location>
</feature>
<feature type="compositionally biased region" description="Polar residues" evidence="1">
    <location>
        <begin position="1100"/>
        <end position="1109"/>
    </location>
</feature>
<feature type="compositionally biased region" description="Polar residues" evidence="1">
    <location>
        <begin position="1015"/>
        <end position="1024"/>
    </location>
</feature>
<evidence type="ECO:0000256" key="1">
    <source>
        <dbReference type="SAM" id="MobiDB-lite"/>
    </source>
</evidence>
<feature type="region of interest" description="Disordered" evidence="1">
    <location>
        <begin position="512"/>
        <end position="569"/>
    </location>
</feature>
<name>A0ABY0H5F3_9PEZI</name>
<feature type="compositionally biased region" description="Polar residues" evidence="1">
    <location>
        <begin position="795"/>
        <end position="816"/>
    </location>
</feature>
<feature type="compositionally biased region" description="Low complexity" evidence="1">
    <location>
        <begin position="343"/>
        <end position="356"/>
    </location>
</feature>
<evidence type="ECO:0000313" key="3">
    <source>
        <dbReference type="Proteomes" id="UP000294003"/>
    </source>
</evidence>
<dbReference type="Proteomes" id="UP000294003">
    <property type="component" value="Unassembled WGS sequence"/>
</dbReference>
<feature type="compositionally biased region" description="Polar residues" evidence="1">
    <location>
        <begin position="413"/>
        <end position="423"/>
    </location>
</feature>
<evidence type="ECO:0008006" key="4">
    <source>
        <dbReference type="Google" id="ProtNLM"/>
    </source>
</evidence>
<feature type="compositionally biased region" description="Low complexity" evidence="1">
    <location>
        <begin position="1026"/>
        <end position="1050"/>
    </location>
</feature>
<comment type="caution">
    <text evidence="2">The sequence shown here is derived from an EMBL/GenBank/DDBJ whole genome shotgun (WGS) entry which is preliminary data.</text>
</comment>
<feature type="compositionally biased region" description="Low complexity" evidence="1">
    <location>
        <begin position="839"/>
        <end position="863"/>
    </location>
</feature>
<feature type="compositionally biased region" description="Polar residues" evidence="1">
    <location>
        <begin position="1270"/>
        <end position="1292"/>
    </location>
</feature>
<feature type="region of interest" description="Disordered" evidence="1">
    <location>
        <begin position="1013"/>
        <end position="1303"/>
    </location>
</feature>
<feature type="compositionally biased region" description="Low complexity" evidence="1">
    <location>
        <begin position="1220"/>
        <end position="1232"/>
    </location>
</feature>
<proteinExistence type="predicted"/>
<feature type="compositionally biased region" description="Polar residues" evidence="1">
    <location>
        <begin position="756"/>
        <end position="785"/>
    </location>
</feature>
<accession>A0ABY0H5F3</accession>
<feature type="region of interest" description="Disordered" evidence="1">
    <location>
        <begin position="739"/>
        <end position="868"/>
    </location>
</feature>
<organism evidence="2 3">
    <name type="scientific">Monosporascus cannonballus</name>
    <dbReference type="NCBI Taxonomy" id="155416"/>
    <lineage>
        <taxon>Eukaryota</taxon>
        <taxon>Fungi</taxon>
        <taxon>Dikarya</taxon>
        <taxon>Ascomycota</taxon>
        <taxon>Pezizomycotina</taxon>
        <taxon>Sordariomycetes</taxon>
        <taxon>Xylariomycetidae</taxon>
        <taxon>Xylariales</taxon>
        <taxon>Xylariales incertae sedis</taxon>
        <taxon>Monosporascus</taxon>
    </lineage>
</organism>
<feature type="region of interest" description="Disordered" evidence="1">
    <location>
        <begin position="1350"/>
        <end position="1373"/>
    </location>
</feature>
<dbReference type="EMBL" id="QJNS01000224">
    <property type="protein sequence ID" value="RYO82167.1"/>
    <property type="molecule type" value="Genomic_DNA"/>
</dbReference>
<dbReference type="Pfam" id="PF05397">
    <property type="entry name" value="Med15_fungi"/>
    <property type="match status" value="1"/>
</dbReference>
<sequence length="1448" mass="157174">MAANMPPQMGGRPPLGRPAQQQLSTVVYNHLMANNVQATGWQSTVNIAQRLTTLMQMITTSFLAMPHMDTNQLISIGLNYEREAFLHSPDKIGMRMQDFNRRRQANEQNMQNSLNAQAAAQAQAQAQMMNPQNGLQMSRGMGQTSQQGFQHLQQPMQVSPMTQQSPQPNMGMMNQAVNPNQQAIQGGPSQMRPQLPLMAALANLSPQDRAKVQHLAMQRLAHTPEPQRNSIRMMLSSKAPQQMAQMQQENIDPVLYFYQQQIINNARGTNQAAMQMQHQQQRPMSTAGQPLGAAPNGEMGQFANVESIVNQQKAGYMAQEAGQMVVPASGGPGRNATPQPMTGGQVQNPGNNQAGPGQPGRPHPGQQTFNLQQAQQMKMDQAAQQSQAQIRAQAQAKQMQGQPGGFNGGPGPVSQSPGMNTLNAPVRRTPVSASQVEGQPQMGQVSGPFGQMLDPRFNQGNPRPQMGMNGNIDRQQILQQILASVPAEKRQQLMALAPEKLNEMITNWQAQQAAHQAAHQAARAPAQMAGRAQPPQQPGQLGQGNPLAQFAPSNSGMGQRPNMGMPMNPQNQMLLQQQIQRTRSNIPGQNVPPNVLVLMDSMDVPQKIMDSLRGQGQPLPPEMKKWGQFKHWLNQRNMAPQLIANLLNFQRSQFDTILKRNPSLGAATGQVPQPNAPQGPQLMNAQVPVRPGQIPGGMPGFVDPVVTPQELQAAKNHEKFRNQPDDRIKAILYQMKLGQMHQQQQRKAQMAGAQIQAPSTSQGPPMNMTAPAQVQNGPNPSQRPQNVGLDVNATGPPTNAKNNRPKQNNRQSQNVSPAIPPRTGVKRPSTDDVVEVPNPAAAQAARPPSQQSQPAAAAPSFPQLNPQQLANLPPEQRAKYETMLRHRQQPQPEDIDRLKTIGQEERRAAQHEQVEDIPMTPEQLQEMAQKIRHMASEVNKLGKVLGRWYSLTHDDARARMFFKMRLKLIRQFQDAEKMTILRDSFSMRPQEVDGARSMLESMAKDLAASYPQGMRRNTSQQNPAEATAQAGAGDPKAAASQPAPLNAANLEKQNQQAQAVKMHQRSASKGGQVPPAPTTTTQPPFPFGAPSPAGQPTYLGKNTITQSDLTLPARKRPKTGTHSNTGSANQSANVSPQVPKQPSPEMSRRAAPDVKAPPKPQFLCPEPGCEANSIGFPTEEARRNHHEEEHVKPYQDPEKFLKESLAAALGLDPDGSPTVQRRAQGAGASGQSPAPPVTNDPSKQGQTPVARNEATPMSRESSTKRRTGLAGSNGSDLTRNTGGKAAASNSPSMPKVMDGTGKTDEIAGMQAPLIDSTWTATIDPQDLFQAMGALETGGNGAISDMNVYRAISPNDTPESSKDGSEPNSDVSEGVSLNVSLDMGFGSWRPFEGEQLHNFGSADIGIADLSDQGHLVESTFAESISWDEVNSDFSKPFALDTSLYSMDTT</sequence>
<feature type="compositionally biased region" description="Basic and acidic residues" evidence="1">
    <location>
        <begin position="1179"/>
        <end position="1202"/>
    </location>
</feature>
<feature type="compositionally biased region" description="Low complexity" evidence="1">
    <location>
        <begin position="363"/>
        <end position="401"/>
    </location>
</feature>
<reference evidence="2 3" key="1">
    <citation type="submission" date="2018-06" db="EMBL/GenBank/DDBJ databases">
        <title>Complete Genomes of Monosporascus.</title>
        <authorList>
            <person name="Robinson A.J."/>
            <person name="Natvig D.O."/>
        </authorList>
    </citation>
    <scope>NUCLEOTIDE SEQUENCE [LARGE SCALE GENOMIC DNA]</scope>
    <source>
        <strain evidence="2 3">CBS 609.92</strain>
    </source>
</reference>
<feature type="compositionally biased region" description="Low complexity" evidence="1">
    <location>
        <begin position="556"/>
        <end position="569"/>
    </location>
</feature>
<feature type="compositionally biased region" description="Gly residues" evidence="1">
    <location>
        <begin position="402"/>
        <end position="411"/>
    </location>
</feature>
<feature type="compositionally biased region" description="Polar residues" evidence="1">
    <location>
        <begin position="1120"/>
        <end position="1140"/>
    </location>
</feature>